<reference evidence="1 2" key="1">
    <citation type="journal article" date="2019" name="Nat. Ecol. Evol.">
        <title>Megaphylogeny resolves global patterns of mushroom evolution.</title>
        <authorList>
            <person name="Varga T."/>
            <person name="Krizsan K."/>
            <person name="Foldi C."/>
            <person name="Dima B."/>
            <person name="Sanchez-Garcia M."/>
            <person name="Sanchez-Ramirez S."/>
            <person name="Szollosi G.J."/>
            <person name="Szarkandi J.G."/>
            <person name="Papp V."/>
            <person name="Albert L."/>
            <person name="Andreopoulos W."/>
            <person name="Angelini C."/>
            <person name="Antonin V."/>
            <person name="Barry K.W."/>
            <person name="Bougher N.L."/>
            <person name="Buchanan P."/>
            <person name="Buyck B."/>
            <person name="Bense V."/>
            <person name="Catcheside P."/>
            <person name="Chovatia M."/>
            <person name="Cooper J."/>
            <person name="Damon W."/>
            <person name="Desjardin D."/>
            <person name="Finy P."/>
            <person name="Geml J."/>
            <person name="Haridas S."/>
            <person name="Hughes K."/>
            <person name="Justo A."/>
            <person name="Karasinski D."/>
            <person name="Kautmanova I."/>
            <person name="Kiss B."/>
            <person name="Kocsube S."/>
            <person name="Kotiranta H."/>
            <person name="LaButti K.M."/>
            <person name="Lechner B.E."/>
            <person name="Liimatainen K."/>
            <person name="Lipzen A."/>
            <person name="Lukacs Z."/>
            <person name="Mihaltcheva S."/>
            <person name="Morgado L.N."/>
            <person name="Niskanen T."/>
            <person name="Noordeloos M.E."/>
            <person name="Ohm R.A."/>
            <person name="Ortiz-Santana B."/>
            <person name="Ovrebo C."/>
            <person name="Racz N."/>
            <person name="Riley R."/>
            <person name="Savchenko A."/>
            <person name="Shiryaev A."/>
            <person name="Soop K."/>
            <person name="Spirin V."/>
            <person name="Szebenyi C."/>
            <person name="Tomsovsky M."/>
            <person name="Tulloss R.E."/>
            <person name="Uehling J."/>
            <person name="Grigoriev I.V."/>
            <person name="Vagvolgyi C."/>
            <person name="Papp T."/>
            <person name="Martin F.M."/>
            <person name="Miettinen O."/>
            <person name="Hibbett D.S."/>
            <person name="Nagy L.G."/>
        </authorList>
    </citation>
    <scope>NUCLEOTIDE SEQUENCE [LARGE SCALE GENOMIC DNA]</scope>
    <source>
        <strain evidence="1 2">NL-1719</strain>
    </source>
</reference>
<gene>
    <name evidence="1" type="ORF">BDN72DRAFT_552384</name>
</gene>
<evidence type="ECO:0000313" key="1">
    <source>
        <dbReference type="EMBL" id="TFK70258.1"/>
    </source>
</evidence>
<keyword evidence="2" id="KW-1185">Reference proteome</keyword>
<accession>A0ACD3AWY7</accession>
<sequence>MDQALFTTPTFGAPTSALHHILTGSFRSLSLALLAFSPLNKTLQLVQSVDVPEDAPGPYQYIALNPGRNRAYTTTWAWPPKLISWEIDRGGGNDEEWGVSFLNSVPITATSSYTVIPHPYTHIYSMGGPTGEVHEISPAGAFGSKIQEVLFVPGDQLESADKTRVALRYGSHGVEFSSALSRAFVPVLGTDTIEMYSHNPQTGKLVHIFTSRSPRGADAHDGPRHVKIHPNGRILYSVTEHSNYVDIYEITEASVIYLASVSLIPEELRSNSGSFRGDTLLLAPSSEKHPAPIALFATTRGDNENINGWVSAIKLDKEGKLSLSADSLPSIQHYEMPTSGGKAHAIDLLSKTHETGPSDGLWIVLTDDSDAASLAERGRGGGVRILEWNGWNGTEGLKTVASWPGAPGSSNQESQWYSGGSHAVWLD</sequence>
<name>A0ACD3AWY7_9AGAR</name>
<organism evidence="1 2">
    <name type="scientific">Pluteus cervinus</name>
    <dbReference type="NCBI Taxonomy" id="181527"/>
    <lineage>
        <taxon>Eukaryota</taxon>
        <taxon>Fungi</taxon>
        <taxon>Dikarya</taxon>
        <taxon>Basidiomycota</taxon>
        <taxon>Agaricomycotina</taxon>
        <taxon>Agaricomycetes</taxon>
        <taxon>Agaricomycetidae</taxon>
        <taxon>Agaricales</taxon>
        <taxon>Pluteineae</taxon>
        <taxon>Pluteaceae</taxon>
        <taxon>Pluteus</taxon>
    </lineage>
</organism>
<dbReference type="EMBL" id="ML208316">
    <property type="protein sequence ID" value="TFK70258.1"/>
    <property type="molecule type" value="Genomic_DNA"/>
</dbReference>
<evidence type="ECO:0000313" key="2">
    <source>
        <dbReference type="Proteomes" id="UP000308600"/>
    </source>
</evidence>
<dbReference type="Proteomes" id="UP000308600">
    <property type="component" value="Unassembled WGS sequence"/>
</dbReference>
<protein>
    <submittedName>
        <fullName evidence="1">Uncharacterized protein</fullName>
    </submittedName>
</protein>
<proteinExistence type="predicted"/>